<dbReference type="PANTHER" id="PTHR35910">
    <property type="entry name" value="2EXR DOMAIN-CONTAINING PROTEIN"/>
    <property type="match status" value="1"/>
</dbReference>
<dbReference type="OrthoDB" id="3473305at2759"/>
<evidence type="ECO:0000313" key="2">
    <source>
        <dbReference type="EMBL" id="KAJ4310789.1"/>
    </source>
</evidence>
<keyword evidence="3" id="KW-1185">Reference proteome</keyword>
<protein>
    <recommendedName>
        <fullName evidence="1">2EXR domain-containing protein</fullName>
    </recommendedName>
</protein>
<dbReference type="Proteomes" id="UP001140502">
    <property type="component" value="Unassembled WGS sequence"/>
</dbReference>
<organism evidence="2 3">
    <name type="scientific">Fusarium piperis</name>
    <dbReference type="NCBI Taxonomy" id="1435070"/>
    <lineage>
        <taxon>Eukaryota</taxon>
        <taxon>Fungi</taxon>
        <taxon>Dikarya</taxon>
        <taxon>Ascomycota</taxon>
        <taxon>Pezizomycotina</taxon>
        <taxon>Sordariomycetes</taxon>
        <taxon>Hypocreomycetidae</taxon>
        <taxon>Hypocreales</taxon>
        <taxon>Nectriaceae</taxon>
        <taxon>Fusarium</taxon>
        <taxon>Fusarium solani species complex</taxon>
    </lineage>
</organism>
<dbReference type="Pfam" id="PF20150">
    <property type="entry name" value="2EXR"/>
    <property type="match status" value="1"/>
</dbReference>
<evidence type="ECO:0000313" key="3">
    <source>
        <dbReference type="Proteomes" id="UP001140502"/>
    </source>
</evidence>
<dbReference type="AlphaFoldDB" id="A0A9W8W3Z2"/>
<dbReference type="InterPro" id="IPR045518">
    <property type="entry name" value="2EXR"/>
</dbReference>
<feature type="domain" description="2EXR" evidence="1">
    <location>
        <begin position="19"/>
        <end position="90"/>
    </location>
</feature>
<comment type="caution">
    <text evidence="2">The sequence shown here is derived from an EMBL/GenBank/DDBJ whole genome shotgun (WGS) entry which is preliminary data.</text>
</comment>
<accession>A0A9W8W3Z2</accession>
<name>A0A9W8W3Z2_9HYPO</name>
<sequence>MSTPTPKDKTARALPTQTFHPFLRLPLELRREIWKFALPLTCERPGVCVLSEGMTLREGISRLTVKEYHSSLKAVSQEARETALENLPVRRDYNPQIDILYIGRDCFYAFCFRSLIDDWSLVKRIALALPVAETGLNMPFALVELPGLEELSVVYPKSTGTVDLFDDVRVPRVGPRKLRRFKQAEMSRLRIKADYMCETHGGDIPVVWEKNVREHLDFVMKELSQETCSGRPPCWDEGRKRLMLTMHPLCFDPDEL</sequence>
<evidence type="ECO:0000259" key="1">
    <source>
        <dbReference type="Pfam" id="PF20150"/>
    </source>
</evidence>
<reference evidence="2" key="1">
    <citation type="submission" date="2022-10" db="EMBL/GenBank/DDBJ databases">
        <title>Tapping the CABI collections for fungal endophytes: first genome assemblies for Collariella, Neodidymelliopsis, Ascochyta clinopodiicola, Didymella pomorum, Didymosphaeria variabile, Neocosmospora piperis and Neocucurbitaria cava.</title>
        <authorList>
            <person name="Hill R."/>
        </authorList>
    </citation>
    <scope>NUCLEOTIDE SEQUENCE</scope>
    <source>
        <strain evidence="2">IMI 366586</strain>
    </source>
</reference>
<proteinExistence type="predicted"/>
<dbReference type="PANTHER" id="PTHR35910:SF6">
    <property type="entry name" value="2EXR DOMAIN-CONTAINING PROTEIN"/>
    <property type="match status" value="1"/>
</dbReference>
<dbReference type="EMBL" id="JAPEUR010000360">
    <property type="protein sequence ID" value="KAJ4310789.1"/>
    <property type="molecule type" value="Genomic_DNA"/>
</dbReference>
<gene>
    <name evidence="2" type="ORF">N0V84_010797</name>
</gene>